<sequence>MFEVDVLQTLDFVPVQLHSNRWAAMVICHYRCMKPTVLKFLHYYVVRVGVKSGWVSLISLSKTYLLTAYSTSYKGFKAHFMKRKPQRFNRWPREDMSAEERLDMSFLDELLRGMSYKDFIQLVGRAPTSPDSSLFCANYLMGNLRHQYLGGKEAARVRKDVADVGKDVANVGKEVVDDSASLANENATELVQDRHG</sequence>
<comment type="caution">
    <text evidence="1">The sequence shown here is derived from an EMBL/GenBank/DDBJ whole genome shotgun (WGS) entry which is preliminary data.</text>
</comment>
<dbReference type="EMBL" id="QJKJ01017309">
    <property type="protein sequence ID" value="RDX58636.1"/>
    <property type="molecule type" value="Genomic_DNA"/>
</dbReference>
<accession>A0A371E1H4</accession>
<protein>
    <submittedName>
        <fullName evidence="1">Uncharacterized protein</fullName>
    </submittedName>
</protein>
<proteinExistence type="predicted"/>
<reference evidence="1" key="1">
    <citation type="submission" date="2018-05" db="EMBL/GenBank/DDBJ databases">
        <title>Draft genome of Mucuna pruriens seed.</title>
        <authorList>
            <person name="Nnadi N.E."/>
            <person name="Vos R."/>
            <person name="Hasami M.H."/>
            <person name="Devisetty U.K."/>
            <person name="Aguiy J.C."/>
        </authorList>
    </citation>
    <scope>NUCLEOTIDE SEQUENCE [LARGE SCALE GENOMIC DNA]</scope>
    <source>
        <strain evidence="1">JCA_2017</strain>
    </source>
</reference>
<dbReference type="Proteomes" id="UP000257109">
    <property type="component" value="Unassembled WGS sequence"/>
</dbReference>
<evidence type="ECO:0000313" key="2">
    <source>
        <dbReference type="Proteomes" id="UP000257109"/>
    </source>
</evidence>
<feature type="non-terminal residue" evidence="1">
    <location>
        <position position="1"/>
    </location>
</feature>
<gene>
    <name evidence="1" type="ORF">CR513_62034</name>
</gene>
<name>A0A371E1H4_MUCPR</name>
<organism evidence="1 2">
    <name type="scientific">Mucuna pruriens</name>
    <name type="common">Velvet bean</name>
    <name type="synonym">Dolichos pruriens</name>
    <dbReference type="NCBI Taxonomy" id="157652"/>
    <lineage>
        <taxon>Eukaryota</taxon>
        <taxon>Viridiplantae</taxon>
        <taxon>Streptophyta</taxon>
        <taxon>Embryophyta</taxon>
        <taxon>Tracheophyta</taxon>
        <taxon>Spermatophyta</taxon>
        <taxon>Magnoliopsida</taxon>
        <taxon>eudicotyledons</taxon>
        <taxon>Gunneridae</taxon>
        <taxon>Pentapetalae</taxon>
        <taxon>rosids</taxon>
        <taxon>fabids</taxon>
        <taxon>Fabales</taxon>
        <taxon>Fabaceae</taxon>
        <taxon>Papilionoideae</taxon>
        <taxon>50 kb inversion clade</taxon>
        <taxon>NPAAA clade</taxon>
        <taxon>indigoferoid/millettioid clade</taxon>
        <taxon>Phaseoleae</taxon>
        <taxon>Mucuna</taxon>
    </lineage>
</organism>
<keyword evidence="2" id="KW-1185">Reference proteome</keyword>
<evidence type="ECO:0000313" key="1">
    <source>
        <dbReference type="EMBL" id="RDX58636.1"/>
    </source>
</evidence>
<dbReference type="AlphaFoldDB" id="A0A371E1H4"/>